<dbReference type="InterPro" id="IPR036770">
    <property type="entry name" value="Ankyrin_rpt-contain_sf"/>
</dbReference>
<dbReference type="SUPFAM" id="SSF48403">
    <property type="entry name" value="Ankyrin repeat"/>
    <property type="match status" value="1"/>
</dbReference>
<evidence type="ECO:0000313" key="2">
    <source>
        <dbReference type="EMBL" id="RHY24246.1"/>
    </source>
</evidence>
<sequence length="393" mass="44254">MQAVLADRHVFRGITVFQTGWPVDLHPFHQFVLAHYINRGPNPRHSSVCPNFLLRRDPAFLHLQLEAFGAIFVPWYATRTPADLPRLLRTSDTLSLVLLHWAIQHHQVDLFHHLFTVLHVPTYVHPTAIAAFRGSLPIIEYLHTTGTGEFCPLTMEWAAQGGHLDVVEFLHVHRTEGCTTQAMDLAAWFGHLDVVQFLHTHRTEGCTTMAMDQAATYGHLDVVQFLHEHRTESCTTYAMNNACSFGHLDVVKFLHVHRTEGATTSAFNSAACGGYLDIVQFLYANRTEGCTHRAIEAAAECKRYDVCLYLAETLPHLVNPSNCTVMMAISEAKWRRAQARQREQAELTAHVDLVERRPVESPATPPSALTSLWARLVAATVQRGFALVQYLVK</sequence>
<reference evidence="1" key="1">
    <citation type="submission" date="2013-12" db="EMBL/GenBank/DDBJ databases">
        <title>The Genome Sequence of Aphanomyces invadans NJM9701.</title>
        <authorList>
            <consortium name="The Broad Institute Genomics Platform"/>
            <person name="Russ C."/>
            <person name="Tyler B."/>
            <person name="van West P."/>
            <person name="Dieguez-Uribeondo J."/>
            <person name="Young S.K."/>
            <person name="Zeng Q."/>
            <person name="Gargeya S."/>
            <person name="Fitzgerald M."/>
            <person name="Abouelleil A."/>
            <person name="Alvarado L."/>
            <person name="Chapman S.B."/>
            <person name="Gainer-Dewar J."/>
            <person name="Goldberg J."/>
            <person name="Griggs A."/>
            <person name="Gujja S."/>
            <person name="Hansen M."/>
            <person name="Howarth C."/>
            <person name="Imamovic A."/>
            <person name="Ireland A."/>
            <person name="Larimer J."/>
            <person name="McCowan C."/>
            <person name="Murphy C."/>
            <person name="Pearson M."/>
            <person name="Poon T.W."/>
            <person name="Priest M."/>
            <person name="Roberts A."/>
            <person name="Saif S."/>
            <person name="Shea T."/>
            <person name="Sykes S."/>
            <person name="Wortman J."/>
            <person name="Nusbaum C."/>
            <person name="Birren B."/>
        </authorList>
    </citation>
    <scope>NUCLEOTIDE SEQUENCE [LARGE SCALE GENOMIC DNA]</scope>
    <source>
        <strain evidence="1">NJM9701</strain>
    </source>
</reference>
<reference evidence="2 3" key="2">
    <citation type="submission" date="2018-08" db="EMBL/GenBank/DDBJ databases">
        <title>Aphanomyces genome sequencing and annotation.</title>
        <authorList>
            <person name="Minardi D."/>
            <person name="Oidtmann B."/>
            <person name="Van Der Giezen M."/>
            <person name="Studholme D.J."/>
        </authorList>
    </citation>
    <scope>NUCLEOTIDE SEQUENCE [LARGE SCALE GENOMIC DNA]</scope>
    <source>
        <strain evidence="2 3">NJM0002</strain>
    </source>
</reference>
<keyword evidence="3" id="KW-1185">Reference proteome</keyword>
<dbReference type="STRING" id="157072.A0A024UJX9"/>
<protein>
    <submittedName>
        <fullName evidence="1">Uncharacterized protein</fullName>
    </submittedName>
</protein>
<dbReference type="Pfam" id="PF13637">
    <property type="entry name" value="Ank_4"/>
    <property type="match status" value="2"/>
</dbReference>
<dbReference type="GeneID" id="20079771"/>
<dbReference type="Gene3D" id="1.25.40.20">
    <property type="entry name" value="Ankyrin repeat-containing domain"/>
    <property type="match status" value="1"/>
</dbReference>
<name>A0A024UJX9_9STRA</name>
<dbReference type="InterPro" id="IPR002110">
    <property type="entry name" value="Ankyrin_rpt"/>
</dbReference>
<dbReference type="InterPro" id="IPR052050">
    <property type="entry name" value="SecEffector_AnkRepeat"/>
</dbReference>
<proteinExistence type="predicted"/>
<dbReference type="RefSeq" id="XP_008864540.1">
    <property type="nucleotide sequence ID" value="XM_008866318.1"/>
</dbReference>
<dbReference type="OrthoDB" id="60283at2759"/>
<dbReference type="EMBL" id="QUSY01001634">
    <property type="protein sequence ID" value="RHY24246.1"/>
    <property type="molecule type" value="Genomic_DNA"/>
</dbReference>
<dbReference type="PANTHER" id="PTHR46586:SF3">
    <property type="entry name" value="ANKYRIN REPEAT-CONTAINING PROTEIN"/>
    <property type="match status" value="1"/>
</dbReference>
<evidence type="ECO:0000313" key="1">
    <source>
        <dbReference type="EMBL" id="ETW06465.1"/>
    </source>
</evidence>
<evidence type="ECO:0000313" key="3">
    <source>
        <dbReference type="Proteomes" id="UP000285060"/>
    </source>
</evidence>
<dbReference type="AlphaFoldDB" id="A0A024UJX9"/>
<gene>
    <name evidence="2" type="ORF">DYB32_008922</name>
    <name evidence="1" type="ORF">H310_02721</name>
</gene>
<dbReference type="PANTHER" id="PTHR46586">
    <property type="entry name" value="ANKYRIN REPEAT-CONTAINING PROTEIN"/>
    <property type="match status" value="1"/>
</dbReference>
<accession>A0A024UJX9</accession>
<dbReference type="VEuPathDB" id="FungiDB:H310_02721"/>
<dbReference type="Proteomes" id="UP000285060">
    <property type="component" value="Unassembled WGS sequence"/>
</dbReference>
<dbReference type="EMBL" id="KI913955">
    <property type="protein sequence ID" value="ETW06465.1"/>
    <property type="molecule type" value="Genomic_DNA"/>
</dbReference>
<organism evidence="1">
    <name type="scientific">Aphanomyces invadans</name>
    <dbReference type="NCBI Taxonomy" id="157072"/>
    <lineage>
        <taxon>Eukaryota</taxon>
        <taxon>Sar</taxon>
        <taxon>Stramenopiles</taxon>
        <taxon>Oomycota</taxon>
        <taxon>Saprolegniomycetes</taxon>
        <taxon>Saprolegniales</taxon>
        <taxon>Verrucalvaceae</taxon>
        <taxon>Aphanomyces</taxon>
    </lineage>
</organism>